<protein>
    <submittedName>
        <fullName evidence="1">Uncharacterized protein</fullName>
    </submittedName>
</protein>
<name>A0A4Q2UGL5_9BACT</name>
<evidence type="ECO:0000313" key="1">
    <source>
        <dbReference type="EMBL" id="RYC67602.1"/>
    </source>
</evidence>
<comment type="caution">
    <text evidence="1">The sequence shown here is derived from an EMBL/GenBank/DDBJ whole genome shotgun (WGS) entry which is preliminary data.</text>
</comment>
<dbReference type="Proteomes" id="UP000290407">
    <property type="component" value="Unassembled WGS sequence"/>
</dbReference>
<dbReference type="RefSeq" id="WP_129604583.1">
    <property type="nucleotide sequence ID" value="NZ_SBLB01000007.1"/>
</dbReference>
<gene>
    <name evidence="1" type="ORF">EQG79_23110</name>
</gene>
<proteinExistence type="predicted"/>
<dbReference type="EMBL" id="SBLB01000007">
    <property type="protein sequence ID" value="RYC67602.1"/>
    <property type="molecule type" value="Genomic_DNA"/>
</dbReference>
<organism evidence="1 2">
    <name type="scientific">Spirosoma sordidisoli</name>
    <dbReference type="NCBI Taxonomy" id="2502893"/>
    <lineage>
        <taxon>Bacteria</taxon>
        <taxon>Pseudomonadati</taxon>
        <taxon>Bacteroidota</taxon>
        <taxon>Cytophagia</taxon>
        <taxon>Cytophagales</taxon>
        <taxon>Cytophagaceae</taxon>
        <taxon>Spirosoma</taxon>
    </lineage>
</organism>
<dbReference type="AlphaFoldDB" id="A0A4Q2UGL5"/>
<evidence type="ECO:0000313" key="2">
    <source>
        <dbReference type="Proteomes" id="UP000290407"/>
    </source>
</evidence>
<keyword evidence="2" id="KW-1185">Reference proteome</keyword>
<sequence>MSKSLTWTKEAFARTTTILDNGQIVGTMRPEGTFGRDVEAHLNDVHVLFDVTGFISHSVSVYDLTNARQLIGHIALSFGKRAELILANGETYQWKRHNMLMRDWDMIREGDGQADQEVVSYSLTRQFFADHGDISVDTQLPGADLIVLAGLFIRNYFQRRRRAAVVAAS</sequence>
<accession>A0A4Q2UGL5</accession>
<reference evidence="1 2" key="1">
    <citation type="submission" date="2019-01" db="EMBL/GenBank/DDBJ databases">
        <title>Spirosoma flava sp. nov., a propanil-degrading bacterium isolated from herbicide-contaminated soil.</title>
        <authorList>
            <person name="Zhang L."/>
            <person name="Jiang J.-D."/>
        </authorList>
    </citation>
    <scope>NUCLEOTIDE SEQUENCE [LARGE SCALE GENOMIC DNA]</scope>
    <source>
        <strain evidence="1 2">TY50</strain>
    </source>
</reference>